<evidence type="ECO:0000313" key="3">
    <source>
        <dbReference type="EMBL" id="KAG9455341.1"/>
    </source>
</evidence>
<feature type="chain" id="PRO_5043529544" evidence="2">
    <location>
        <begin position="26"/>
        <end position="98"/>
    </location>
</feature>
<name>A0AAV7F681_ARIFI</name>
<reference evidence="3 4" key="1">
    <citation type="submission" date="2021-07" db="EMBL/GenBank/DDBJ databases">
        <title>The Aristolochia fimbriata genome: insights into angiosperm evolution, floral development and chemical biosynthesis.</title>
        <authorList>
            <person name="Jiao Y."/>
        </authorList>
    </citation>
    <scope>NUCLEOTIDE SEQUENCE [LARGE SCALE GENOMIC DNA]</scope>
    <source>
        <strain evidence="3">IBCAS-2021</strain>
        <tissue evidence="3">Leaf</tissue>
    </source>
</reference>
<gene>
    <name evidence="3" type="ORF">H6P81_008245</name>
</gene>
<accession>A0AAV7F681</accession>
<protein>
    <submittedName>
        <fullName evidence="3">Uncharacterized protein</fullName>
    </submittedName>
</protein>
<dbReference type="Proteomes" id="UP000825729">
    <property type="component" value="Unassembled WGS sequence"/>
</dbReference>
<feature type="compositionally biased region" description="Basic residues" evidence="1">
    <location>
        <begin position="88"/>
        <end position="98"/>
    </location>
</feature>
<dbReference type="EMBL" id="JAINDJ010000003">
    <property type="protein sequence ID" value="KAG9455341.1"/>
    <property type="molecule type" value="Genomic_DNA"/>
</dbReference>
<comment type="caution">
    <text evidence="3">The sequence shown here is derived from an EMBL/GenBank/DDBJ whole genome shotgun (WGS) entry which is preliminary data.</text>
</comment>
<keyword evidence="4" id="KW-1185">Reference proteome</keyword>
<feature type="region of interest" description="Disordered" evidence="1">
    <location>
        <begin position="68"/>
        <end position="98"/>
    </location>
</feature>
<feature type="signal peptide" evidence="2">
    <location>
        <begin position="1"/>
        <end position="25"/>
    </location>
</feature>
<evidence type="ECO:0000256" key="1">
    <source>
        <dbReference type="SAM" id="MobiDB-lite"/>
    </source>
</evidence>
<feature type="compositionally biased region" description="Basic and acidic residues" evidence="1">
    <location>
        <begin position="68"/>
        <end position="78"/>
    </location>
</feature>
<organism evidence="3 4">
    <name type="scientific">Aristolochia fimbriata</name>
    <name type="common">White veined hardy Dutchman's pipe vine</name>
    <dbReference type="NCBI Taxonomy" id="158543"/>
    <lineage>
        <taxon>Eukaryota</taxon>
        <taxon>Viridiplantae</taxon>
        <taxon>Streptophyta</taxon>
        <taxon>Embryophyta</taxon>
        <taxon>Tracheophyta</taxon>
        <taxon>Spermatophyta</taxon>
        <taxon>Magnoliopsida</taxon>
        <taxon>Magnoliidae</taxon>
        <taxon>Piperales</taxon>
        <taxon>Aristolochiaceae</taxon>
        <taxon>Aristolochia</taxon>
    </lineage>
</organism>
<sequence>MGRRQSSVALIYIVSILAFFLVNEANGTACLPYCMRQCVHARTAVLSRCRNQCERRCHEGQGRLSQLHIERQRKETKYPRTGLQGRLGRPHWLRGGRP</sequence>
<dbReference type="AlphaFoldDB" id="A0AAV7F681"/>
<keyword evidence="2" id="KW-0732">Signal</keyword>
<evidence type="ECO:0000256" key="2">
    <source>
        <dbReference type="SAM" id="SignalP"/>
    </source>
</evidence>
<proteinExistence type="predicted"/>
<evidence type="ECO:0000313" key="4">
    <source>
        <dbReference type="Proteomes" id="UP000825729"/>
    </source>
</evidence>